<proteinExistence type="predicted"/>
<evidence type="ECO:0000313" key="1">
    <source>
        <dbReference type="EMBL" id="QHT29793.1"/>
    </source>
</evidence>
<protein>
    <submittedName>
        <fullName evidence="1">Uncharacterized protein</fullName>
    </submittedName>
</protein>
<reference evidence="1" key="1">
    <citation type="journal article" date="2020" name="Nature">
        <title>Giant virus diversity and host interactions through global metagenomics.</title>
        <authorList>
            <person name="Schulz F."/>
            <person name="Roux S."/>
            <person name="Paez-Espino D."/>
            <person name="Jungbluth S."/>
            <person name="Walsh D.A."/>
            <person name="Denef V.J."/>
            <person name="McMahon K.D."/>
            <person name="Konstantinidis K.T."/>
            <person name="Eloe-Fadrosh E.A."/>
            <person name="Kyrpides N.C."/>
            <person name="Woyke T."/>
        </authorList>
    </citation>
    <scope>NUCLEOTIDE SEQUENCE</scope>
    <source>
        <strain evidence="1">GVMAG-M-3300009068-24</strain>
    </source>
</reference>
<accession>A0A6C0EMU9</accession>
<sequence>MAAIVSPLGGGLPGISPKQTINNKKDSEQTAIRSILRRAWNTQYATNNVNGYGRAIGEFKAVNNIGDYLSRQNYACGNIPNATRPNIVNWGTSLGSIIKHCDGTGVPCSNTNTRFVPDSSDYTTYRKQRAINRNYNDATNGGDQNNASYVAMLAVRRF</sequence>
<organism evidence="1">
    <name type="scientific">viral metagenome</name>
    <dbReference type="NCBI Taxonomy" id="1070528"/>
    <lineage>
        <taxon>unclassified sequences</taxon>
        <taxon>metagenomes</taxon>
        <taxon>organismal metagenomes</taxon>
    </lineage>
</organism>
<dbReference type="EMBL" id="MN738882">
    <property type="protein sequence ID" value="QHT29793.1"/>
    <property type="molecule type" value="Genomic_DNA"/>
</dbReference>
<dbReference type="AlphaFoldDB" id="A0A6C0EMU9"/>
<name>A0A6C0EMU9_9ZZZZ</name>